<comment type="caution">
    <text evidence="2">The sequence shown here is derived from an EMBL/GenBank/DDBJ whole genome shotgun (WGS) entry which is preliminary data.</text>
</comment>
<feature type="region of interest" description="Disordered" evidence="1">
    <location>
        <begin position="1"/>
        <end position="24"/>
    </location>
</feature>
<sequence length="218" mass="22935">MRETLETIHAPKAGPPGSPGSPALSTFDAAAPTGIKKIMCPGESRKISIPVPIPFSTPLPIRLSATRRAHNRGYCRAEDSERERRHHAFDNHADVDADTGRRRGSAPGSAAPAARDRAIAVKGECAIDAIRSDAGGPARPFPASIASRARRRGDRRRPTPLSAPADRAAPNTRCAALRLPAAPHRTATAAMSTAGGHFHGVCARLGSPYAADRLARAD</sequence>
<gene>
    <name evidence="2" type="ORF">Y036_4780</name>
</gene>
<dbReference type="EMBL" id="JQIM01000009">
    <property type="protein sequence ID" value="KGX10790.1"/>
    <property type="molecule type" value="Genomic_DNA"/>
</dbReference>
<evidence type="ECO:0000313" key="3">
    <source>
        <dbReference type="Proteomes" id="UP000030475"/>
    </source>
</evidence>
<accession>A0AA40MFY6</accession>
<proteinExistence type="predicted"/>
<dbReference type="AlphaFoldDB" id="A0AA40MFY6"/>
<organism evidence="2 3">
    <name type="scientific">Burkholderia pseudomallei</name>
    <name type="common">Pseudomonas pseudomallei</name>
    <dbReference type="NCBI Taxonomy" id="28450"/>
    <lineage>
        <taxon>Bacteria</taxon>
        <taxon>Pseudomonadati</taxon>
        <taxon>Pseudomonadota</taxon>
        <taxon>Betaproteobacteria</taxon>
        <taxon>Burkholderiales</taxon>
        <taxon>Burkholderiaceae</taxon>
        <taxon>Burkholderia</taxon>
        <taxon>pseudomallei group</taxon>
    </lineage>
</organism>
<evidence type="ECO:0000256" key="1">
    <source>
        <dbReference type="SAM" id="MobiDB-lite"/>
    </source>
</evidence>
<name>A0AA40MFY6_BURPE</name>
<dbReference type="Proteomes" id="UP000030475">
    <property type="component" value="Unassembled WGS sequence"/>
</dbReference>
<feature type="region of interest" description="Disordered" evidence="1">
    <location>
        <begin position="136"/>
        <end position="170"/>
    </location>
</feature>
<protein>
    <submittedName>
        <fullName evidence="2">Uncharacterized protein</fullName>
    </submittedName>
</protein>
<reference evidence="2 3" key="1">
    <citation type="submission" date="2014-08" db="EMBL/GenBank/DDBJ databases">
        <authorList>
            <person name="Bunnell A."/>
            <person name="Chain P.S."/>
            <person name="Chertkov O."/>
            <person name="Currie B.J."/>
            <person name="Daligault H.E."/>
            <person name="Davenport K.W."/>
            <person name="Davis C."/>
            <person name="Gleasner C.D."/>
            <person name="Johnson S.L."/>
            <person name="Kaestli M."/>
            <person name="Koren S."/>
            <person name="Kunde Y.A."/>
            <person name="Mayo M."/>
            <person name="McMurry K.K."/>
            <person name="Price E.P."/>
            <person name="Reitenga K.G."/>
            <person name="Robison R."/>
            <person name="Rosovitz M.J."/>
            <person name="Sarovich D.S."/>
            <person name="Teshima H."/>
        </authorList>
    </citation>
    <scope>NUCLEOTIDE SEQUENCE [LARGE SCALE GENOMIC DNA]</scope>
    <source>
        <strain evidence="2 3">MSHR44</strain>
    </source>
</reference>
<feature type="region of interest" description="Disordered" evidence="1">
    <location>
        <begin position="75"/>
        <end position="115"/>
    </location>
</feature>
<evidence type="ECO:0000313" key="2">
    <source>
        <dbReference type="EMBL" id="KGX10790.1"/>
    </source>
</evidence>
<feature type="compositionally biased region" description="Basic and acidic residues" evidence="1">
    <location>
        <begin position="75"/>
        <end position="101"/>
    </location>
</feature>
<feature type="compositionally biased region" description="Low complexity" evidence="1">
    <location>
        <begin position="137"/>
        <end position="147"/>
    </location>
</feature>